<name>A0A6J5NJB8_9CAUD</name>
<proteinExistence type="predicted"/>
<dbReference type="InterPro" id="IPR045565">
    <property type="entry name" value="Phage_capsid_2"/>
</dbReference>
<dbReference type="EMBL" id="LR798343">
    <property type="protein sequence ID" value="CAB5225334.1"/>
    <property type="molecule type" value="Genomic_DNA"/>
</dbReference>
<evidence type="ECO:0000313" key="1">
    <source>
        <dbReference type="EMBL" id="CAB4156988.1"/>
    </source>
</evidence>
<dbReference type="EMBL" id="LR796648">
    <property type="protein sequence ID" value="CAB4156988.1"/>
    <property type="molecule type" value="Genomic_DNA"/>
</dbReference>
<gene>
    <name evidence="1" type="ORF">UFOVP675_16</name>
    <name evidence="2" type="ORF">UFOVP747_14</name>
</gene>
<evidence type="ECO:0008006" key="3">
    <source>
        <dbReference type="Google" id="ProtNLM"/>
    </source>
</evidence>
<evidence type="ECO:0000313" key="2">
    <source>
        <dbReference type="EMBL" id="CAB5225334.1"/>
    </source>
</evidence>
<accession>A0A6J5NJB8</accession>
<sequence>MSFQIDTARTVQFGQNFMMLAQQKASRLRNAVMVESGVLGKRVTMDQVGAADDTELTIRHGDTPLMDVPHARRHIVLRRFNWATLVDQMDKLQTIEDPTNIYAQQCAAAMGRRIDRIILDAAYAAALTGEEGTGSVAFPAGQQIAVNSWLYGTGTGNAGLTISKLIEAKVLLDRNEAGTDPDEERYIVCTARQIGNMLATAEFTSQDFNFSREELGALVTGKVDTFMGFKFIRTELVPLNGSSQRRVLAYVKSGLGLAVQAEPVIRISERADKNHSTQIYAELGIGATRVEEAKVAEIICAE</sequence>
<organism evidence="1">
    <name type="scientific">uncultured Caudovirales phage</name>
    <dbReference type="NCBI Taxonomy" id="2100421"/>
    <lineage>
        <taxon>Viruses</taxon>
        <taxon>Duplodnaviria</taxon>
        <taxon>Heunggongvirae</taxon>
        <taxon>Uroviricota</taxon>
        <taxon>Caudoviricetes</taxon>
        <taxon>Peduoviridae</taxon>
        <taxon>Maltschvirus</taxon>
        <taxon>Maltschvirus maltsch</taxon>
    </lineage>
</organism>
<dbReference type="Pfam" id="PF19821">
    <property type="entry name" value="Phage_capsid_2"/>
    <property type="match status" value="1"/>
</dbReference>
<reference evidence="1" key="1">
    <citation type="submission" date="2020-04" db="EMBL/GenBank/DDBJ databases">
        <authorList>
            <person name="Chiriac C."/>
            <person name="Salcher M."/>
            <person name="Ghai R."/>
            <person name="Kavagutti S V."/>
        </authorList>
    </citation>
    <scope>NUCLEOTIDE SEQUENCE</scope>
</reference>
<protein>
    <recommendedName>
        <fullName evidence="3">Major capsid protein</fullName>
    </recommendedName>
</protein>